<protein>
    <submittedName>
        <fullName evidence="3">Uncharacterized protein</fullName>
    </submittedName>
</protein>
<evidence type="ECO:0000256" key="2">
    <source>
        <dbReference type="SAM" id="SignalP"/>
    </source>
</evidence>
<dbReference type="Proteomes" id="UP001046870">
    <property type="component" value="Chromosome 6"/>
</dbReference>
<evidence type="ECO:0000313" key="4">
    <source>
        <dbReference type="Proteomes" id="UP001046870"/>
    </source>
</evidence>
<feature type="region of interest" description="Disordered" evidence="1">
    <location>
        <begin position="121"/>
        <end position="150"/>
    </location>
</feature>
<proteinExistence type="predicted"/>
<evidence type="ECO:0000256" key="1">
    <source>
        <dbReference type="SAM" id="MobiDB-lite"/>
    </source>
</evidence>
<keyword evidence="4" id="KW-1185">Reference proteome</keyword>
<feature type="compositionally biased region" description="Polar residues" evidence="1">
    <location>
        <begin position="133"/>
        <end position="144"/>
    </location>
</feature>
<organism evidence="3 4">
    <name type="scientific">Megalops atlanticus</name>
    <name type="common">Tarpon</name>
    <name type="synonym">Clupea gigantea</name>
    <dbReference type="NCBI Taxonomy" id="7932"/>
    <lineage>
        <taxon>Eukaryota</taxon>
        <taxon>Metazoa</taxon>
        <taxon>Chordata</taxon>
        <taxon>Craniata</taxon>
        <taxon>Vertebrata</taxon>
        <taxon>Euteleostomi</taxon>
        <taxon>Actinopterygii</taxon>
        <taxon>Neopterygii</taxon>
        <taxon>Teleostei</taxon>
        <taxon>Elopiformes</taxon>
        <taxon>Megalopidae</taxon>
        <taxon>Megalops</taxon>
    </lineage>
</organism>
<reference evidence="3" key="1">
    <citation type="submission" date="2021-01" db="EMBL/GenBank/DDBJ databases">
        <authorList>
            <person name="Zahm M."/>
            <person name="Roques C."/>
            <person name="Cabau C."/>
            <person name="Klopp C."/>
            <person name="Donnadieu C."/>
            <person name="Jouanno E."/>
            <person name="Lampietro C."/>
            <person name="Louis A."/>
            <person name="Herpin A."/>
            <person name="Echchiki A."/>
            <person name="Berthelot C."/>
            <person name="Parey E."/>
            <person name="Roest-Crollius H."/>
            <person name="Braasch I."/>
            <person name="Postlethwait J."/>
            <person name="Bobe J."/>
            <person name="Montfort J."/>
            <person name="Bouchez O."/>
            <person name="Begum T."/>
            <person name="Mejri S."/>
            <person name="Adams A."/>
            <person name="Chen W.-J."/>
            <person name="Guiguen Y."/>
        </authorList>
    </citation>
    <scope>NUCLEOTIDE SEQUENCE</scope>
    <source>
        <strain evidence="3">YG-15Mar2019-1</strain>
        <tissue evidence="3">Brain</tissue>
    </source>
</reference>
<dbReference type="AlphaFoldDB" id="A0A9D3Q6X3"/>
<gene>
    <name evidence="3" type="ORF">MATL_G00084150</name>
</gene>
<sequence>MSQVLEWIFVLLILFHYTYGNIGTPENSEVPLKCVPQRKGSLVLWFRVQERGDNKESAHKSSGDCPQVYHGTLPVREKNEYQQNCIELFLDNLGPSGWWVRTAIHDPHQHHLLLQPDENKTMSPSLQKKAEKPSNSASGQSRQICLTEIR</sequence>
<feature type="signal peptide" evidence="2">
    <location>
        <begin position="1"/>
        <end position="20"/>
    </location>
</feature>
<dbReference type="EMBL" id="JAFDVH010000006">
    <property type="protein sequence ID" value="KAG7476552.1"/>
    <property type="molecule type" value="Genomic_DNA"/>
</dbReference>
<keyword evidence="2" id="KW-0732">Signal</keyword>
<name>A0A9D3Q6X3_MEGAT</name>
<feature type="chain" id="PRO_5039436512" evidence="2">
    <location>
        <begin position="21"/>
        <end position="150"/>
    </location>
</feature>
<comment type="caution">
    <text evidence="3">The sequence shown here is derived from an EMBL/GenBank/DDBJ whole genome shotgun (WGS) entry which is preliminary data.</text>
</comment>
<evidence type="ECO:0000313" key="3">
    <source>
        <dbReference type="EMBL" id="KAG7476552.1"/>
    </source>
</evidence>
<accession>A0A9D3Q6X3</accession>
<dbReference type="OrthoDB" id="9906515at2759"/>